<feature type="compositionally biased region" description="Basic and acidic residues" evidence="1">
    <location>
        <begin position="82"/>
        <end position="93"/>
    </location>
</feature>
<reference evidence="2 3" key="1">
    <citation type="submission" date="2019-03" db="EMBL/GenBank/DDBJ databases">
        <title>Single cell metagenomics reveals metabolic interactions within the superorganism composed of flagellate Streblomastix strix and complex community of Bacteroidetes bacteria on its surface.</title>
        <authorList>
            <person name="Treitli S.C."/>
            <person name="Kolisko M."/>
            <person name="Husnik F."/>
            <person name="Keeling P."/>
            <person name="Hampl V."/>
        </authorList>
    </citation>
    <scope>NUCLEOTIDE SEQUENCE [LARGE SCALE GENOMIC DNA]</scope>
    <source>
        <strain evidence="2">ST1C</strain>
    </source>
</reference>
<evidence type="ECO:0000256" key="1">
    <source>
        <dbReference type="SAM" id="MobiDB-lite"/>
    </source>
</evidence>
<evidence type="ECO:0000313" key="2">
    <source>
        <dbReference type="EMBL" id="KAA6327580.1"/>
    </source>
</evidence>
<evidence type="ECO:0000313" key="3">
    <source>
        <dbReference type="Proteomes" id="UP000324800"/>
    </source>
</evidence>
<dbReference type="Proteomes" id="UP000324800">
    <property type="component" value="Unassembled WGS sequence"/>
</dbReference>
<dbReference type="EMBL" id="SNRW01043524">
    <property type="protein sequence ID" value="KAA6327580.1"/>
    <property type="molecule type" value="Genomic_DNA"/>
</dbReference>
<protein>
    <submittedName>
        <fullName evidence="2">Uncharacterized protein</fullName>
    </submittedName>
</protein>
<sequence length="130" mass="15067">MEKDTDVNENQLERRSELKNTISLIQSDQNTQVNPNIDQNYISPQHNTPHKSFSPHLQQYSPSPSLEETLSILRSISPGDPRGYKEKEPEPKQPKLQQYEGLMDAIERFHEIMKSIIEEEKKKPKVMLPG</sequence>
<feature type="non-terminal residue" evidence="2">
    <location>
        <position position="130"/>
    </location>
</feature>
<proteinExistence type="predicted"/>
<feature type="compositionally biased region" description="Polar residues" evidence="1">
    <location>
        <begin position="24"/>
        <end position="74"/>
    </location>
</feature>
<gene>
    <name evidence="2" type="ORF">EZS28_053806</name>
</gene>
<dbReference type="AlphaFoldDB" id="A0A5J4R2M8"/>
<accession>A0A5J4R2M8</accession>
<organism evidence="2 3">
    <name type="scientific">Streblomastix strix</name>
    <dbReference type="NCBI Taxonomy" id="222440"/>
    <lineage>
        <taxon>Eukaryota</taxon>
        <taxon>Metamonada</taxon>
        <taxon>Preaxostyla</taxon>
        <taxon>Oxymonadida</taxon>
        <taxon>Streblomastigidae</taxon>
        <taxon>Streblomastix</taxon>
    </lineage>
</organism>
<name>A0A5J4R2M8_9EUKA</name>
<feature type="region of interest" description="Disordered" evidence="1">
    <location>
        <begin position="24"/>
        <end position="97"/>
    </location>
</feature>
<comment type="caution">
    <text evidence="2">The sequence shown here is derived from an EMBL/GenBank/DDBJ whole genome shotgun (WGS) entry which is preliminary data.</text>
</comment>